<dbReference type="GeneID" id="115919173"/>
<dbReference type="SUPFAM" id="SSF101478">
    <property type="entry name" value="ADP-ribosylglycohydrolase"/>
    <property type="match status" value="1"/>
</dbReference>
<dbReference type="InterPro" id="IPR003591">
    <property type="entry name" value="Leu-rich_rpt_typical-subtyp"/>
</dbReference>
<evidence type="ECO:0000313" key="6">
    <source>
        <dbReference type="Proteomes" id="UP000007110"/>
    </source>
</evidence>
<dbReference type="Proteomes" id="UP000007110">
    <property type="component" value="Unassembled WGS sequence"/>
</dbReference>
<comment type="cofactor">
    <cofactor evidence="3">
        <name>Mg(2+)</name>
        <dbReference type="ChEBI" id="CHEBI:18420"/>
    </cofactor>
    <text evidence="3">Binds 2 magnesium ions per subunit.</text>
</comment>
<dbReference type="Pfam" id="PF23598">
    <property type="entry name" value="LRR_14"/>
    <property type="match status" value="1"/>
</dbReference>
<keyword evidence="3" id="KW-0460">Magnesium</keyword>
<dbReference type="OrthoDB" id="2021138at2759"/>
<feature type="binding site" evidence="3">
    <location>
        <position position="573"/>
    </location>
    <ligand>
        <name>Mg(2+)</name>
        <dbReference type="ChEBI" id="CHEBI:18420"/>
        <label>1</label>
    </ligand>
</feature>
<dbReference type="RefSeq" id="XP_030828137.1">
    <property type="nucleotide sequence ID" value="XM_030972277.1"/>
</dbReference>
<dbReference type="SMART" id="SM00369">
    <property type="entry name" value="LRR_TYP"/>
    <property type="match status" value="4"/>
</dbReference>
<dbReference type="InterPro" id="IPR055414">
    <property type="entry name" value="LRR_R13L4/SHOC2-like"/>
</dbReference>
<keyword evidence="2" id="KW-0677">Repeat</keyword>
<accession>A0A7M7MY18</accession>
<dbReference type="PANTHER" id="PTHR16222:SF28">
    <property type="entry name" value="ADP-RIBOSYLGLYCOHYDROLASE"/>
    <property type="match status" value="1"/>
</dbReference>
<dbReference type="EnsemblMetazoa" id="XM_030972276">
    <property type="protein sequence ID" value="XP_030828136"/>
    <property type="gene ID" value="LOC115919173"/>
</dbReference>
<dbReference type="Pfam" id="PF03747">
    <property type="entry name" value="ADP_ribosyl_GH"/>
    <property type="match status" value="1"/>
</dbReference>
<dbReference type="OMA" id="TEKQYME"/>
<evidence type="ECO:0000259" key="4">
    <source>
        <dbReference type="Pfam" id="PF23598"/>
    </source>
</evidence>
<keyword evidence="1" id="KW-0433">Leucine-rich repeat</keyword>
<dbReference type="KEGG" id="spu:115919173"/>
<feature type="binding site" evidence="3">
    <location>
        <position position="336"/>
    </location>
    <ligand>
        <name>Mg(2+)</name>
        <dbReference type="ChEBI" id="CHEBI:18420"/>
        <label>1</label>
    </ligand>
</feature>
<organism evidence="5 6">
    <name type="scientific">Strongylocentrotus purpuratus</name>
    <name type="common">Purple sea urchin</name>
    <dbReference type="NCBI Taxonomy" id="7668"/>
    <lineage>
        <taxon>Eukaryota</taxon>
        <taxon>Metazoa</taxon>
        <taxon>Echinodermata</taxon>
        <taxon>Eleutherozoa</taxon>
        <taxon>Echinozoa</taxon>
        <taxon>Echinoidea</taxon>
        <taxon>Euechinoidea</taxon>
        <taxon>Echinacea</taxon>
        <taxon>Camarodonta</taxon>
        <taxon>Echinidea</taxon>
        <taxon>Strongylocentrotidae</taxon>
        <taxon>Strongylocentrotus</taxon>
    </lineage>
</organism>
<dbReference type="GO" id="GO:0046872">
    <property type="term" value="F:metal ion binding"/>
    <property type="evidence" value="ECO:0007669"/>
    <property type="project" value="UniProtKB-KW"/>
</dbReference>
<proteinExistence type="predicted"/>
<protein>
    <recommendedName>
        <fullName evidence="4">Disease resistance R13L4/SHOC-2-like LRR domain-containing protein</fullName>
    </recommendedName>
</protein>
<dbReference type="InterPro" id="IPR036705">
    <property type="entry name" value="Ribosyl_crysJ1_sf"/>
</dbReference>
<feature type="domain" description="Disease resistance R13L4/SHOC-2-like LRR" evidence="4">
    <location>
        <begin position="80"/>
        <end position="160"/>
    </location>
</feature>
<dbReference type="InterPro" id="IPR005502">
    <property type="entry name" value="Ribosyl_crysJ1"/>
</dbReference>
<dbReference type="PROSITE" id="PS51450">
    <property type="entry name" value="LRR"/>
    <property type="match status" value="2"/>
</dbReference>
<dbReference type="InterPro" id="IPR032675">
    <property type="entry name" value="LRR_dom_sf"/>
</dbReference>
<dbReference type="Gene3D" id="3.80.10.10">
    <property type="entry name" value="Ribonuclease Inhibitor"/>
    <property type="match status" value="1"/>
</dbReference>
<dbReference type="SMART" id="SM00364">
    <property type="entry name" value="LRR_BAC"/>
    <property type="match status" value="4"/>
</dbReference>
<name>A0A7M7MY18_STRPU</name>
<evidence type="ECO:0000256" key="3">
    <source>
        <dbReference type="PIRSR" id="PIRSR605502-1"/>
    </source>
</evidence>
<keyword evidence="3" id="KW-0479">Metal-binding</keyword>
<dbReference type="EnsemblMetazoa" id="XM_030972277">
    <property type="protein sequence ID" value="XP_030828137"/>
    <property type="gene ID" value="LOC115919173"/>
</dbReference>
<keyword evidence="6" id="KW-1185">Reference proteome</keyword>
<dbReference type="RefSeq" id="XP_030828136.1">
    <property type="nucleotide sequence ID" value="XM_030972276.1"/>
</dbReference>
<sequence length="624" mass="69586">MGNVQLQVNDFTPVRPDERRELKLTRKITSADYQKHVAGEDLEGALSELPWALVDSISLFEHMDASFNHISVIPPEIPLRLPHLSYLNMAHNRIPALPDSFSLLFHLKTLLIHHNELEHLPDSFIHLVKLEKLDVSSNKLKSLPENIGVMESLHKLNVMDNSLTLLPLSLGKSGTIEVLLASNNKCASPPQSVCDEGSEKTLQFLRKQSENGYILKKSNSGNVFKRCRGDVLQSRVANPQCAQAQYAQELTETTNTKSRIRTPLRPPPGATTLEADELMDKVVGLLYGAAIGDAVGLCTAWMTQDECRFHYEEETLHPGQRISDKHRLQWAKGDWTTAFDQLVLTLDSILQWAGVVDELDFAKRLAHWYNHGFPELGDTKGFEGFSNTVAKVIANPLFCQEPSAIARGLWNRNYDCHDSDSCEHLADNCAVVRTAILGVPHFYRLEEVEENALRICTSTHQDPRCQASCAFLSSLVALILQKDCNSSSSEDLSLEKIITVATEIGRKHLIHDEHQQMFKKYCSVSSIDSLTSLDVNKPSHTFRPVATCLAALRMSSTSNFRSLITQIAMQGGDSTHNASVAGAVLGCWFGFKNLPPSWVRCFKKSHTAWLDVKINALLDMMGLP</sequence>
<dbReference type="AlphaFoldDB" id="A0A7M7MY18"/>
<dbReference type="InParanoid" id="A0A7M7MY18"/>
<evidence type="ECO:0000256" key="1">
    <source>
        <dbReference type="ARBA" id="ARBA00022614"/>
    </source>
</evidence>
<dbReference type="PANTHER" id="PTHR16222">
    <property type="entry name" value="ADP-RIBOSYLGLYCOHYDROLASE"/>
    <property type="match status" value="1"/>
</dbReference>
<evidence type="ECO:0000256" key="2">
    <source>
        <dbReference type="ARBA" id="ARBA00022737"/>
    </source>
</evidence>
<dbReference type="InterPro" id="IPR001611">
    <property type="entry name" value="Leu-rich_rpt"/>
</dbReference>
<dbReference type="SUPFAM" id="SSF52075">
    <property type="entry name" value="Outer arm dynein light chain 1"/>
    <property type="match status" value="1"/>
</dbReference>
<evidence type="ECO:0000313" key="5">
    <source>
        <dbReference type="EnsemblMetazoa" id="XP_030828137"/>
    </source>
</evidence>
<reference evidence="5" key="2">
    <citation type="submission" date="2021-01" db="UniProtKB">
        <authorList>
            <consortium name="EnsemblMetazoa"/>
        </authorList>
    </citation>
    <scope>IDENTIFICATION</scope>
</reference>
<dbReference type="Gene3D" id="1.10.4080.10">
    <property type="entry name" value="ADP-ribosylation/Crystallin J1"/>
    <property type="match status" value="1"/>
</dbReference>
<reference evidence="6" key="1">
    <citation type="submission" date="2015-02" db="EMBL/GenBank/DDBJ databases">
        <title>Genome sequencing for Strongylocentrotus purpuratus.</title>
        <authorList>
            <person name="Murali S."/>
            <person name="Liu Y."/>
            <person name="Vee V."/>
            <person name="English A."/>
            <person name="Wang M."/>
            <person name="Skinner E."/>
            <person name="Han Y."/>
            <person name="Muzny D.M."/>
            <person name="Worley K.C."/>
            <person name="Gibbs R.A."/>
        </authorList>
    </citation>
    <scope>NUCLEOTIDE SEQUENCE</scope>
</reference>
<dbReference type="InterPro" id="IPR050792">
    <property type="entry name" value="ADP-ribosylglycohydrolase"/>
</dbReference>